<dbReference type="Gene3D" id="1.10.260.40">
    <property type="entry name" value="lambda repressor-like DNA-binding domains"/>
    <property type="match status" value="1"/>
</dbReference>
<comment type="caution">
    <text evidence="2">The sequence shown here is derived from an EMBL/GenBank/DDBJ whole genome shotgun (WGS) entry which is preliminary data.</text>
</comment>
<dbReference type="PATRIC" id="fig|359131.3.peg.5024"/>
<feature type="domain" description="HTH cro/C1-type" evidence="1">
    <location>
        <begin position="34"/>
        <end position="87"/>
    </location>
</feature>
<dbReference type="PROSITE" id="PS50943">
    <property type="entry name" value="HTH_CROC1"/>
    <property type="match status" value="1"/>
</dbReference>
<keyword evidence="2" id="KW-0238">DNA-binding</keyword>
<dbReference type="InterPro" id="IPR043917">
    <property type="entry name" value="DUF5753"/>
</dbReference>
<protein>
    <submittedName>
        <fullName evidence="2">DNA-binding protein</fullName>
    </submittedName>
</protein>
<dbReference type="InterPro" id="IPR010982">
    <property type="entry name" value="Lambda_DNA-bd_dom_sf"/>
</dbReference>
<name>A0A0F2TFL6_STRR3</name>
<dbReference type="CDD" id="cd00093">
    <property type="entry name" value="HTH_XRE"/>
    <property type="match status" value="1"/>
</dbReference>
<evidence type="ECO:0000313" key="3">
    <source>
        <dbReference type="Proteomes" id="UP000033699"/>
    </source>
</evidence>
<reference evidence="2 3" key="1">
    <citation type="submission" date="2015-02" db="EMBL/GenBank/DDBJ databases">
        <authorList>
            <person name="Ju K.-S."/>
            <person name="Doroghazi J.R."/>
            <person name="Metcalf W."/>
        </authorList>
    </citation>
    <scope>NUCLEOTIDE SEQUENCE [LARGE SCALE GENOMIC DNA]</scope>
    <source>
        <strain evidence="2 3">ATCC 31215</strain>
    </source>
</reference>
<gene>
    <name evidence="2" type="ORF">VM95_20850</name>
</gene>
<dbReference type="GO" id="GO:0003677">
    <property type="term" value="F:DNA binding"/>
    <property type="evidence" value="ECO:0007669"/>
    <property type="project" value="UniProtKB-KW"/>
</dbReference>
<dbReference type="AlphaFoldDB" id="A0A0F2TFL6"/>
<dbReference type="OrthoDB" id="3669136at2"/>
<accession>A0A0F2TFL6</accession>
<sequence>MAADGVTGTVFEDGEKEVLSDGVAELYSAVGKLIKFFRERAGYTQKQVAKLTGYSEDQIGSMERGVRTARVEYLTVVDDLFNAQGALKVVADDVMRAKVRMSERHPAFNRAFTSEEAKALEIHEYSTMVIPGLLQTEAYIRALYEMRRPLLSPEQIDKWLAARLARQEILNRWPLPVVTWVLDESVLRRPLGGWDVHADQLRHLLDVGQMRGPELQVMPLDRMSHAGMGGSFTLLTPPNRPQVCYAAAQHVNRLITDPVEVRNMAARYSSIRAQALSLAESLALIEKILGER</sequence>
<dbReference type="Proteomes" id="UP000033699">
    <property type="component" value="Unassembled WGS sequence"/>
</dbReference>
<proteinExistence type="predicted"/>
<dbReference type="SUPFAM" id="SSF47413">
    <property type="entry name" value="lambda repressor-like DNA-binding domains"/>
    <property type="match status" value="1"/>
</dbReference>
<evidence type="ECO:0000259" key="1">
    <source>
        <dbReference type="PROSITE" id="PS50943"/>
    </source>
</evidence>
<evidence type="ECO:0000313" key="2">
    <source>
        <dbReference type="EMBL" id="KJS60507.1"/>
    </source>
</evidence>
<keyword evidence="3" id="KW-1185">Reference proteome</keyword>
<dbReference type="RefSeq" id="WP_045699074.1">
    <property type="nucleotide sequence ID" value="NZ_JZKH01000042.1"/>
</dbReference>
<dbReference type="InterPro" id="IPR001387">
    <property type="entry name" value="Cro/C1-type_HTH"/>
</dbReference>
<dbReference type="EMBL" id="JZKH01000042">
    <property type="protein sequence ID" value="KJS60507.1"/>
    <property type="molecule type" value="Genomic_DNA"/>
</dbReference>
<organism evidence="2 3">
    <name type="scientific">Streptomyces rubellomurinus (strain ATCC 31215)</name>
    <dbReference type="NCBI Taxonomy" id="359131"/>
    <lineage>
        <taxon>Bacteria</taxon>
        <taxon>Bacillati</taxon>
        <taxon>Actinomycetota</taxon>
        <taxon>Actinomycetes</taxon>
        <taxon>Kitasatosporales</taxon>
        <taxon>Streptomycetaceae</taxon>
        <taxon>Streptomyces</taxon>
    </lineage>
</organism>
<dbReference type="Pfam" id="PF13560">
    <property type="entry name" value="HTH_31"/>
    <property type="match status" value="1"/>
</dbReference>
<dbReference type="SMART" id="SM00530">
    <property type="entry name" value="HTH_XRE"/>
    <property type="match status" value="1"/>
</dbReference>
<dbReference type="Pfam" id="PF19054">
    <property type="entry name" value="DUF5753"/>
    <property type="match status" value="1"/>
</dbReference>